<dbReference type="GO" id="GO:0004040">
    <property type="term" value="F:amidase activity"/>
    <property type="evidence" value="ECO:0007669"/>
    <property type="project" value="TreeGrafter"/>
</dbReference>
<keyword evidence="7" id="KW-1185">Reference proteome</keyword>
<feature type="active site" description="Charge relay system" evidence="3">
    <location>
        <position position="203"/>
    </location>
</feature>
<accession>A0A250XBY8</accession>
<evidence type="ECO:0000259" key="5">
    <source>
        <dbReference type="Pfam" id="PF01425"/>
    </source>
</evidence>
<keyword evidence="2" id="KW-0378">Hydrolase</keyword>
<evidence type="ECO:0000313" key="7">
    <source>
        <dbReference type="Proteomes" id="UP000232323"/>
    </source>
</evidence>
<organism evidence="6 7">
    <name type="scientific">Chlamydomonas eustigma</name>
    <dbReference type="NCBI Taxonomy" id="1157962"/>
    <lineage>
        <taxon>Eukaryota</taxon>
        <taxon>Viridiplantae</taxon>
        <taxon>Chlorophyta</taxon>
        <taxon>core chlorophytes</taxon>
        <taxon>Chlorophyceae</taxon>
        <taxon>CS clade</taxon>
        <taxon>Chlamydomonadales</taxon>
        <taxon>Chlamydomonadaceae</taxon>
        <taxon>Chlamydomonas</taxon>
    </lineage>
</organism>
<dbReference type="InterPro" id="IPR052096">
    <property type="entry name" value="Endocannabinoid_amidase"/>
</dbReference>
<dbReference type="GO" id="GO:0017064">
    <property type="term" value="F:fatty acid amide hydrolase activity"/>
    <property type="evidence" value="ECO:0007669"/>
    <property type="project" value="TreeGrafter"/>
</dbReference>
<gene>
    <name evidence="6" type="ORF">CEUSTIGMA_g7718.t1</name>
</gene>
<dbReference type="OrthoDB" id="2020224at2759"/>
<sequence length="569" mass="63014">MHDAAYTMSDRNISVALPNKKAWELINKALYCEKSLDLDATIPNSDLQLCTLTLQEIQARLADTLSITHLFACYHVQKQLLRNKHFALTHVLYEEPLAFASKLQQELYADRQRTLKERPLLGCILSVKDSVAYKGTFSTSGFIKGFQEPYKETAGLITYLESKGALVTCKGNVPQALMTFESDNNIFGNTSNPHNEERTAGGSSGGEGALLASNCVNCAVGSDIAGSLRFPALFCGIYSLKPTAGRYADVEPNMARQWPNFRSSGDTQFIIRPTIGPMARSAADIEVLARVMAAYHEVDLKLPPLPWRSVECPTRIGMIRSFPAVMEPCTATARALDQAAACLGSTSGVQLIDIDITDLVEELFVNAASGFFKDEQLVRVAKGKQRLGEPLIDGFSEFSRLFSIPAFLLRKLGSLLASPREQLYIRALLQSIDCGTAAMETRQDELQQEVIRRFKEAGVEVALAIGVFPAIRKHTAKSCDFLCFHCFIWNYLNFPVGAVPVTRVRPDEQQYTSAHVDKITETLKFNMQGSAGLPVGVQVVGLPWHEEAVVEVMKKLEPHMDSMDWRFSR</sequence>
<evidence type="ECO:0000256" key="4">
    <source>
        <dbReference type="PIRSR" id="PIRSR001221-2"/>
    </source>
</evidence>
<dbReference type="SUPFAM" id="SSF75304">
    <property type="entry name" value="Amidase signature (AS) enzymes"/>
    <property type="match status" value="1"/>
</dbReference>
<dbReference type="Gene3D" id="3.90.1300.10">
    <property type="entry name" value="Amidase signature (AS) domain"/>
    <property type="match status" value="1"/>
</dbReference>
<dbReference type="PANTHER" id="PTHR45847:SF6">
    <property type="entry name" value="FATTY ACID AMIDE HYDROLASE"/>
    <property type="match status" value="1"/>
</dbReference>
<evidence type="ECO:0000313" key="6">
    <source>
        <dbReference type="EMBL" id="GAX80280.1"/>
    </source>
</evidence>
<evidence type="ECO:0000256" key="2">
    <source>
        <dbReference type="ARBA" id="ARBA00022801"/>
    </source>
</evidence>
<dbReference type="GO" id="GO:0009062">
    <property type="term" value="P:fatty acid catabolic process"/>
    <property type="evidence" value="ECO:0007669"/>
    <property type="project" value="TreeGrafter"/>
</dbReference>
<dbReference type="Pfam" id="PF01425">
    <property type="entry name" value="Amidase"/>
    <property type="match status" value="1"/>
</dbReference>
<dbReference type="Proteomes" id="UP000232323">
    <property type="component" value="Unassembled WGS sequence"/>
</dbReference>
<feature type="binding site" evidence="4">
    <location>
        <position position="177"/>
    </location>
    <ligand>
        <name>substrate</name>
    </ligand>
</feature>
<proteinExistence type="inferred from homology"/>
<name>A0A250XBY8_9CHLO</name>
<comment type="similarity">
    <text evidence="1">Belongs to the amidase family.</text>
</comment>
<dbReference type="PANTHER" id="PTHR45847">
    <property type="entry name" value="FATTY ACID AMIDE HYDROLASE"/>
    <property type="match status" value="1"/>
</dbReference>
<feature type="active site" description="Acyl-ester intermediate" evidence="3">
    <location>
        <position position="227"/>
    </location>
</feature>
<feature type="binding site" evidence="4">
    <location>
        <position position="203"/>
    </location>
    <ligand>
        <name>substrate</name>
    </ligand>
</feature>
<protein>
    <recommendedName>
        <fullName evidence="5">Amidase domain-containing protein</fullName>
    </recommendedName>
</protein>
<feature type="domain" description="Amidase" evidence="5">
    <location>
        <begin position="81"/>
        <end position="549"/>
    </location>
</feature>
<evidence type="ECO:0000256" key="1">
    <source>
        <dbReference type="ARBA" id="ARBA00009199"/>
    </source>
</evidence>
<comment type="caution">
    <text evidence="6">The sequence shown here is derived from an EMBL/GenBank/DDBJ whole genome shotgun (WGS) entry which is preliminary data.</text>
</comment>
<dbReference type="EMBL" id="BEGY01000050">
    <property type="protein sequence ID" value="GAX80280.1"/>
    <property type="molecule type" value="Genomic_DNA"/>
</dbReference>
<dbReference type="InterPro" id="IPR020556">
    <property type="entry name" value="Amidase_CS"/>
</dbReference>
<feature type="binding site" evidence="4">
    <location>
        <begin position="224"/>
        <end position="227"/>
    </location>
    <ligand>
        <name>substrate</name>
    </ligand>
</feature>
<feature type="active site" description="Charge relay system" evidence="3">
    <location>
        <position position="128"/>
    </location>
</feature>
<dbReference type="STRING" id="1157962.A0A250XBY8"/>
<reference evidence="6 7" key="1">
    <citation type="submission" date="2017-08" db="EMBL/GenBank/DDBJ databases">
        <title>Acidophilic green algal genome provides insights into adaptation to an acidic environment.</title>
        <authorList>
            <person name="Hirooka S."/>
            <person name="Hirose Y."/>
            <person name="Kanesaki Y."/>
            <person name="Higuchi S."/>
            <person name="Fujiwara T."/>
            <person name="Onuma R."/>
            <person name="Era A."/>
            <person name="Ohbayashi R."/>
            <person name="Uzuka A."/>
            <person name="Nozaki H."/>
            <person name="Yoshikawa H."/>
            <person name="Miyagishima S.Y."/>
        </authorList>
    </citation>
    <scope>NUCLEOTIDE SEQUENCE [LARGE SCALE GENOMIC DNA]</scope>
    <source>
        <strain evidence="6 7">NIES-2499</strain>
    </source>
</reference>
<dbReference type="AlphaFoldDB" id="A0A250XBY8"/>
<dbReference type="PROSITE" id="PS00571">
    <property type="entry name" value="AMIDASES"/>
    <property type="match status" value="1"/>
</dbReference>
<dbReference type="PIRSF" id="PIRSF001221">
    <property type="entry name" value="Amidase_fungi"/>
    <property type="match status" value="1"/>
</dbReference>
<dbReference type="InterPro" id="IPR036928">
    <property type="entry name" value="AS_sf"/>
</dbReference>
<dbReference type="InterPro" id="IPR023631">
    <property type="entry name" value="Amidase_dom"/>
</dbReference>
<evidence type="ECO:0000256" key="3">
    <source>
        <dbReference type="PIRSR" id="PIRSR001221-1"/>
    </source>
</evidence>